<dbReference type="Proteomes" id="UP000094056">
    <property type="component" value="Unassembled WGS sequence"/>
</dbReference>
<sequence>MKDTWASKISAWSTVAVAAATIALVFVTLLYVRHTGKQVDMQRQ</sequence>
<accession>A0A1E3X2D8</accession>
<gene>
    <name evidence="2" type="ORF">SCARUB_05132</name>
</gene>
<organism evidence="2 3">
    <name type="scientific">Candidatus Scalindua rubra</name>
    <dbReference type="NCBI Taxonomy" id="1872076"/>
    <lineage>
        <taxon>Bacteria</taxon>
        <taxon>Pseudomonadati</taxon>
        <taxon>Planctomycetota</taxon>
        <taxon>Candidatus Brocadiia</taxon>
        <taxon>Candidatus Brocadiales</taxon>
        <taxon>Candidatus Scalinduaceae</taxon>
        <taxon>Candidatus Scalindua</taxon>
    </lineage>
</organism>
<keyword evidence="1" id="KW-0812">Transmembrane</keyword>
<proteinExistence type="predicted"/>
<keyword evidence="1" id="KW-1133">Transmembrane helix</keyword>
<keyword evidence="1" id="KW-0472">Membrane</keyword>
<evidence type="ECO:0000313" key="3">
    <source>
        <dbReference type="Proteomes" id="UP000094056"/>
    </source>
</evidence>
<reference evidence="2 3" key="1">
    <citation type="submission" date="2016-07" db="EMBL/GenBank/DDBJ databases">
        <title>Draft genome of Scalindua rubra, obtained from a brine-seawater interface in the Red Sea, sheds light on salt adaptation in anammox bacteria.</title>
        <authorList>
            <person name="Speth D.R."/>
            <person name="Lagkouvardos I."/>
            <person name="Wang Y."/>
            <person name="Qian P.-Y."/>
            <person name="Dutilh B.E."/>
            <person name="Jetten M.S."/>
        </authorList>
    </citation>
    <scope>NUCLEOTIDE SEQUENCE [LARGE SCALE GENOMIC DNA]</scope>
    <source>
        <strain evidence="2">BSI-1</strain>
    </source>
</reference>
<protein>
    <submittedName>
        <fullName evidence="2">Uncharacterized protein</fullName>
    </submittedName>
</protein>
<dbReference type="EMBL" id="MAYW01000380">
    <property type="protein sequence ID" value="ODS29765.1"/>
    <property type="molecule type" value="Genomic_DNA"/>
</dbReference>
<dbReference type="AlphaFoldDB" id="A0A1E3X2D8"/>
<name>A0A1E3X2D8_9BACT</name>
<evidence type="ECO:0000313" key="2">
    <source>
        <dbReference type="EMBL" id="ODS29765.1"/>
    </source>
</evidence>
<comment type="caution">
    <text evidence="2">The sequence shown here is derived from an EMBL/GenBank/DDBJ whole genome shotgun (WGS) entry which is preliminary data.</text>
</comment>
<feature type="transmembrane region" description="Helical" evidence="1">
    <location>
        <begin position="12"/>
        <end position="32"/>
    </location>
</feature>
<evidence type="ECO:0000256" key="1">
    <source>
        <dbReference type="SAM" id="Phobius"/>
    </source>
</evidence>